<gene>
    <name evidence="4" type="ORF">AWC08_04995</name>
</gene>
<dbReference type="PANTHER" id="PTHR43788">
    <property type="entry name" value="DNA2/NAM7 HELICASE FAMILY MEMBER"/>
    <property type="match status" value="1"/>
</dbReference>
<keyword evidence="1" id="KW-0547">Nucleotide-binding</keyword>
<keyword evidence="5" id="KW-1185">Reference proteome</keyword>
<dbReference type="AlphaFoldDB" id="A0A1X1VP97"/>
<dbReference type="RefSeq" id="WP_085088592.1">
    <property type="nucleotide sequence ID" value="NZ_JACKSU010000074.1"/>
</dbReference>
<evidence type="ECO:0000313" key="5">
    <source>
        <dbReference type="Proteomes" id="UP000193928"/>
    </source>
</evidence>
<accession>A0A1X1VP97</accession>
<feature type="domain" description="TrwC relaxase" evidence="3">
    <location>
        <begin position="28"/>
        <end position="320"/>
    </location>
</feature>
<dbReference type="InterPro" id="IPR027417">
    <property type="entry name" value="P-loop_NTPase"/>
</dbReference>
<organism evidence="4 5">
    <name type="scientific">Mycobacterium gordonae</name>
    <dbReference type="NCBI Taxonomy" id="1778"/>
    <lineage>
        <taxon>Bacteria</taxon>
        <taxon>Bacillati</taxon>
        <taxon>Actinomycetota</taxon>
        <taxon>Actinomycetes</taxon>
        <taxon>Mycobacteriales</taxon>
        <taxon>Mycobacteriaceae</taxon>
        <taxon>Mycobacterium</taxon>
    </lineage>
</organism>
<dbReference type="Gene3D" id="3.40.50.300">
    <property type="entry name" value="P-loop containing nucleotide triphosphate hydrolases"/>
    <property type="match status" value="2"/>
</dbReference>
<dbReference type="NCBIfam" id="NF041492">
    <property type="entry name" value="MobF"/>
    <property type="match status" value="1"/>
</dbReference>
<evidence type="ECO:0000259" key="3">
    <source>
        <dbReference type="Pfam" id="PF08751"/>
    </source>
</evidence>
<dbReference type="GO" id="GO:0005524">
    <property type="term" value="F:ATP binding"/>
    <property type="evidence" value="ECO:0007669"/>
    <property type="project" value="UniProtKB-KW"/>
</dbReference>
<dbReference type="CDD" id="cd18809">
    <property type="entry name" value="SF1_C_RecD"/>
    <property type="match status" value="1"/>
</dbReference>
<dbReference type="InterPro" id="IPR050534">
    <property type="entry name" value="Coronavir_polyprotein_1ab"/>
</dbReference>
<dbReference type="PANTHER" id="PTHR43788:SF6">
    <property type="entry name" value="DNA HELICASE B"/>
    <property type="match status" value="1"/>
</dbReference>
<dbReference type="GO" id="GO:0003678">
    <property type="term" value="F:DNA helicase activity"/>
    <property type="evidence" value="ECO:0007669"/>
    <property type="project" value="UniProtKB-ARBA"/>
</dbReference>
<dbReference type="EMBL" id="LQOY01000225">
    <property type="protein sequence ID" value="ORV70808.1"/>
    <property type="molecule type" value="Genomic_DNA"/>
</dbReference>
<protein>
    <submittedName>
        <fullName evidence="4">AAA family ATPase</fullName>
    </submittedName>
</protein>
<comment type="caution">
    <text evidence="4">The sequence shown here is derived from an EMBL/GenBank/DDBJ whole genome shotgun (WGS) entry which is preliminary data.</text>
</comment>
<reference evidence="4 5" key="1">
    <citation type="submission" date="2016-01" db="EMBL/GenBank/DDBJ databases">
        <title>The new phylogeny of the genus Mycobacterium.</title>
        <authorList>
            <person name="Tarcisio F."/>
            <person name="Conor M."/>
            <person name="Antonella G."/>
            <person name="Elisabetta G."/>
            <person name="Giulia F.S."/>
            <person name="Sara T."/>
            <person name="Anna F."/>
            <person name="Clotilde B."/>
            <person name="Roberto B."/>
            <person name="Veronica D.S."/>
            <person name="Fabio R."/>
            <person name="Monica P."/>
            <person name="Olivier J."/>
            <person name="Enrico T."/>
            <person name="Nicola S."/>
        </authorList>
    </citation>
    <scope>NUCLEOTIDE SEQUENCE [LARGE SCALE GENOMIC DNA]</scope>
    <source>
        <strain evidence="4 5">DSM 44160</strain>
    </source>
</reference>
<evidence type="ECO:0000256" key="1">
    <source>
        <dbReference type="ARBA" id="ARBA00022741"/>
    </source>
</evidence>
<evidence type="ECO:0000256" key="2">
    <source>
        <dbReference type="ARBA" id="ARBA00022840"/>
    </source>
</evidence>
<dbReference type="SUPFAM" id="SSF52540">
    <property type="entry name" value="P-loop containing nucleoside triphosphate hydrolases"/>
    <property type="match status" value="2"/>
</dbReference>
<dbReference type="InterPro" id="IPR014862">
    <property type="entry name" value="TrwC"/>
</dbReference>
<sequence length="949" mass="102956">MLTVAKLSRWSIAYYNDTAHAVGMAARDAQRANGGLGEYYAEGDTRTPVWVCAGDAHRAAELVGLDDAQRAGGEADTGVVRRWLDEGVAPSGGCGRALGKGSVHGFDLTFCAPKSVSLLRALHPNDVTQKAVVNAHTAALAEAMEYLAEHAGYTRVHNPVTGDKDLVRLPGIVAVAYQHETSRAGDPHLHTHVIVPNRQARADGKLVSLDGTSLFHEARAAGVIYQATLRRELHRAIGVEWSAIDPATGMAEVAAIDPASITAWSQRASALRAWAAKNLVVVDPKVGPTQAQLAAAQKATRPGKPEQLAWAELRRLWREDPRGWTIDRGAHQAARQARQAAAGRGVWQRSRLVEAAEQRGQAVLTRADLVELIGAQLPVDIDGDPRSPRQVIEASVERLGMRISGPRAAHQREGSQRFTLDKILANEARLLELVDARDERAQLYGLRDLDVAGLSADQARAVENIAWLPWLICPLSAPAGAGKTTSMRALRIGARHSNKRVLVVAPTGKAVDVAVREGAGDSGMTVAAALAALREETLQLDQRTVVIVDEAAMVGTAELRALLTATTAAGTKTVLVGDAHQLSPVKAPGGMFAQLCTDLPWTQTLSQVWRMTDPGERAASLALREGGPAPLRRAVGWYATHGRLRCGDPIAMATDALEAYRADIAAGKDALLVCDTTEIADALNQRLHDDALAARDPHAQATPTITAARGHQLAVGDLILTRRNTPEITVLNATDNKKTADPVRNGQRWQVLAVDPAHDRIAARRLSDGARAAFSGDYLHQQVTHGYAVTVHSAQGVTADTTHAVLGERTSRALLYVAMTRGRDSNTAYLYERQGGETTHEHRDQPGLHVLRRGTTADAVGLVRTVIAHRDHHAHSAHHVAAHTDPTQLPDIVRGLLARRTHALHTRRRAYQRWHDQRLEHILEQRRWVEQHLHRTREHKRDRSYGLEL</sequence>
<keyword evidence="2" id="KW-0067">ATP-binding</keyword>
<name>A0A1X1VP97_MYCGO</name>
<proteinExistence type="predicted"/>
<dbReference type="Pfam" id="PF08751">
    <property type="entry name" value="TrwC"/>
    <property type="match status" value="1"/>
</dbReference>
<dbReference type="Proteomes" id="UP000193928">
    <property type="component" value="Unassembled WGS sequence"/>
</dbReference>
<evidence type="ECO:0000313" key="4">
    <source>
        <dbReference type="EMBL" id="ORV70808.1"/>
    </source>
</evidence>
<dbReference type="SUPFAM" id="SSF55464">
    <property type="entry name" value="Origin of replication-binding domain, RBD-like"/>
    <property type="match status" value="1"/>
</dbReference>
<dbReference type="Pfam" id="PF13604">
    <property type="entry name" value="AAA_30"/>
    <property type="match status" value="1"/>
</dbReference>